<feature type="domain" description="Moybdenum cofactor oxidoreductase dimerisation" evidence="6">
    <location>
        <begin position="277"/>
        <end position="384"/>
    </location>
</feature>
<dbReference type="Proteomes" id="UP000326944">
    <property type="component" value="Chromosome"/>
</dbReference>
<dbReference type="GO" id="GO:0008482">
    <property type="term" value="F:sulfite oxidase activity"/>
    <property type="evidence" value="ECO:0007669"/>
    <property type="project" value="TreeGrafter"/>
</dbReference>
<gene>
    <name evidence="7" type="ORF">FJR48_11270</name>
</gene>
<name>A0A5P8P3N7_9BACT</name>
<evidence type="ECO:0000259" key="6">
    <source>
        <dbReference type="Pfam" id="PF03404"/>
    </source>
</evidence>
<dbReference type="OrthoDB" id="9778777at2"/>
<keyword evidence="3" id="KW-0479">Metal-binding</keyword>
<dbReference type="Gene3D" id="3.90.420.10">
    <property type="entry name" value="Oxidoreductase, molybdopterin-binding domain"/>
    <property type="match status" value="1"/>
</dbReference>
<dbReference type="EMBL" id="CP043617">
    <property type="protein sequence ID" value="QFR50276.1"/>
    <property type="molecule type" value="Genomic_DNA"/>
</dbReference>
<evidence type="ECO:0000259" key="5">
    <source>
        <dbReference type="Pfam" id="PF00174"/>
    </source>
</evidence>
<dbReference type="InterPro" id="IPR008335">
    <property type="entry name" value="Mopterin_OxRdtase_euk"/>
</dbReference>
<dbReference type="GO" id="GO:0043546">
    <property type="term" value="F:molybdopterin cofactor binding"/>
    <property type="evidence" value="ECO:0007669"/>
    <property type="project" value="TreeGrafter"/>
</dbReference>
<dbReference type="SUPFAM" id="SSF56524">
    <property type="entry name" value="Oxidoreductase molybdopterin-binding domain"/>
    <property type="match status" value="1"/>
</dbReference>
<dbReference type="PANTHER" id="PTHR19372:SF7">
    <property type="entry name" value="SULFITE OXIDASE, MITOCHONDRIAL"/>
    <property type="match status" value="1"/>
</dbReference>
<dbReference type="InterPro" id="IPR014756">
    <property type="entry name" value="Ig_E-set"/>
</dbReference>
<accession>A0A5P8P3N7</accession>
<proteinExistence type="predicted"/>
<sequence length="399" mass="45091">MQRREFLKTSLVASTVLLGLPLSASQIRQPLDYYKVSKYAFPEKNPLIAHSDRPPLLESPRNVFTSAITSNKDFFVRWHSPKIKTHTFISGYRIAITGEVNEPLYLSLKSLKEDFEPVEITAVLQCGGNSRSAFIPTTSGIQWGSGAMGCAKWKGARLKDVLKQAGLNKDAKWINFNGSDEAAFHKAPRLIRELKIDEIEDDIIIAYEMNGEDLPYLNGYPVRLVVPGWYSDSWIKMLTEIRVTKEYRPLYYMDSAYTVADNETESETPDKPAKKRKPITTMNIKSYIGFPTRDTKIKVNENVTLKGVAFDGGSGIKEVLISADKGKTWKKSTLGKELSKFAFREFEYNFQAKQSGKFTLMAKAVNNLGEEQPFAHQMLWNKGGYKYNGIDSVTFEAVK</sequence>
<dbReference type="Pfam" id="PF03404">
    <property type="entry name" value="Mo-co_dimer"/>
    <property type="match status" value="1"/>
</dbReference>
<evidence type="ECO:0000256" key="1">
    <source>
        <dbReference type="ARBA" id="ARBA00001924"/>
    </source>
</evidence>
<dbReference type="GO" id="GO:0020037">
    <property type="term" value="F:heme binding"/>
    <property type="evidence" value="ECO:0007669"/>
    <property type="project" value="TreeGrafter"/>
</dbReference>
<keyword evidence="2" id="KW-0500">Molybdenum</keyword>
<evidence type="ECO:0000256" key="3">
    <source>
        <dbReference type="ARBA" id="ARBA00022723"/>
    </source>
</evidence>
<protein>
    <submittedName>
        <fullName evidence="7">Molybdopterin-dependent oxidoreductase</fullName>
    </submittedName>
</protein>
<dbReference type="GO" id="GO:0006790">
    <property type="term" value="P:sulfur compound metabolic process"/>
    <property type="evidence" value="ECO:0007669"/>
    <property type="project" value="TreeGrafter"/>
</dbReference>
<feature type="domain" description="Oxidoreductase molybdopterin-binding" evidence="5">
    <location>
        <begin position="89"/>
        <end position="250"/>
    </location>
</feature>
<keyword evidence="4" id="KW-0560">Oxidoreductase</keyword>
<comment type="cofactor">
    <cofactor evidence="1">
        <name>Mo-molybdopterin</name>
        <dbReference type="ChEBI" id="CHEBI:71302"/>
    </cofactor>
</comment>
<organism evidence="7 8">
    <name type="scientific">Sulfurimonas lithotrophica</name>
    <dbReference type="NCBI Taxonomy" id="2590022"/>
    <lineage>
        <taxon>Bacteria</taxon>
        <taxon>Pseudomonadati</taxon>
        <taxon>Campylobacterota</taxon>
        <taxon>Epsilonproteobacteria</taxon>
        <taxon>Campylobacterales</taxon>
        <taxon>Sulfurimonadaceae</taxon>
        <taxon>Sulfurimonas</taxon>
    </lineage>
</organism>
<evidence type="ECO:0000313" key="7">
    <source>
        <dbReference type="EMBL" id="QFR50276.1"/>
    </source>
</evidence>
<dbReference type="PRINTS" id="PR00407">
    <property type="entry name" value="EUMOPTERIN"/>
</dbReference>
<dbReference type="InterPro" id="IPR005066">
    <property type="entry name" value="MoCF_OxRdtse_dimer"/>
</dbReference>
<keyword evidence="8" id="KW-1185">Reference proteome</keyword>
<dbReference type="KEGG" id="sulg:FJR48_11270"/>
<dbReference type="PANTHER" id="PTHR19372">
    <property type="entry name" value="SULFITE REDUCTASE"/>
    <property type="match status" value="1"/>
</dbReference>
<dbReference type="RefSeq" id="WP_152308224.1">
    <property type="nucleotide sequence ID" value="NZ_CP043617.1"/>
</dbReference>
<reference evidence="7 8" key="1">
    <citation type="submission" date="2019-09" db="EMBL/GenBank/DDBJ databases">
        <title>Sulfurimonas gotlandica sp. nov., a chemoautotrophic and psychrotolerant epsilonproteobacterium isolated from a pelagic redoxcline, and an emended description of the genus Sulfurimonas.</title>
        <authorList>
            <person name="Wang S."/>
            <person name="Jiang L."/>
            <person name="Shao S."/>
        </authorList>
    </citation>
    <scope>NUCLEOTIDE SEQUENCE [LARGE SCALE GENOMIC DNA]</scope>
    <source>
        <strain evidence="7 8">GYSZ_1</strain>
    </source>
</reference>
<evidence type="ECO:0000256" key="2">
    <source>
        <dbReference type="ARBA" id="ARBA00022505"/>
    </source>
</evidence>
<dbReference type="InterPro" id="IPR036374">
    <property type="entry name" value="OxRdtase_Mopterin-bd_sf"/>
</dbReference>
<dbReference type="AlphaFoldDB" id="A0A5P8P3N7"/>
<dbReference type="SUPFAM" id="SSF81296">
    <property type="entry name" value="E set domains"/>
    <property type="match status" value="1"/>
</dbReference>
<evidence type="ECO:0000313" key="8">
    <source>
        <dbReference type="Proteomes" id="UP000326944"/>
    </source>
</evidence>
<dbReference type="Gene3D" id="2.60.40.650">
    <property type="match status" value="1"/>
</dbReference>
<dbReference type="InterPro" id="IPR000572">
    <property type="entry name" value="OxRdtase_Mopterin-bd_dom"/>
</dbReference>
<dbReference type="Pfam" id="PF00174">
    <property type="entry name" value="Oxidored_molyb"/>
    <property type="match status" value="1"/>
</dbReference>
<evidence type="ECO:0000256" key="4">
    <source>
        <dbReference type="ARBA" id="ARBA00023002"/>
    </source>
</evidence>
<dbReference type="GO" id="GO:0030151">
    <property type="term" value="F:molybdenum ion binding"/>
    <property type="evidence" value="ECO:0007669"/>
    <property type="project" value="InterPro"/>
</dbReference>